<dbReference type="RefSeq" id="WP_131099566.1">
    <property type="nucleotide sequence ID" value="NZ_CP036455.1"/>
</dbReference>
<evidence type="ECO:0000313" key="2">
    <source>
        <dbReference type="EMBL" id="QBI55557.1"/>
    </source>
</evidence>
<organism evidence="2 3">
    <name type="scientific">Streptomonospora litoralis</name>
    <dbReference type="NCBI Taxonomy" id="2498135"/>
    <lineage>
        <taxon>Bacteria</taxon>
        <taxon>Bacillati</taxon>
        <taxon>Actinomycetota</taxon>
        <taxon>Actinomycetes</taxon>
        <taxon>Streptosporangiales</taxon>
        <taxon>Nocardiopsidaceae</taxon>
        <taxon>Streptomonospora</taxon>
    </lineage>
</organism>
<sequence>MSELSPSDAARTVLPRALIFAAVCVGLSALGHGMMSRHDPSPPAVGAGFLLVLAVVWPVARREQGLVALCGWMLWGQATLHLVFFAAQYSLGTGARGHGHPPPPPAGTPAGPVDAVGAGALADGGAGMVLSHIAAALASAWWLRRGESAAFALARTLRVLLSGLLVIAAPAAPPARGRCSAAAPVDEPRRAAPVTLRHTVVLRAPPRPAAA</sequence>
<keyword evidence="1" id="KW-0812">Transmembrane</keyword>
<accession>A0A4P6Q936</accession>
<name>A0A4P6Q936_9ACTN</name>
<proteinExistence type="predicted"/>
<feature type="transmembrane region" description="Helical" evidence="1">
    <location>
        <begin position="12"/>
        <end position="31"/>
    </location>
</feature>
<keyword evidence="3" id="KW-1185">Reference proteome</keyword>
<dbReference type="EMBL" id="CP036455">
    <property type="protein sequence ID" value="QBI55557.1"/>
    <property type="molecule type" value="Genomic_DNA"/>
</dbReference>
<keyword evidence="1" id="KW-1133">Transmembrane helix</keyword>
<dbReference type="Proteomes" id="UP000292235">
    <property type="component" value="Chromosome"/>
</dbReference>
<feature type="transmembrane region" description="Helical" evidence="1">
    <location>
        <begin position="43"/>
        <end position="60"/>
    </location>
</feature>
<dbReference type="OrthoDB" id="5191668at2"/>
<reference evidence="2 3" key="1">
    <citation type="submission" date="2019-02" db="EMBL/GenBank/DDBJ databases">
        <authorList>
            <person name="Khodamoradi S."/>
            <person name="Hahnke R.L."/>
            <person name="Kaempfer P."/>
            <person name="Schumann P."/>
            <person name="Rohde M."/>
            <person name="Steinert M."/>
            <person name="Luzhetskyy A."/>
            <person name="Wink J."/>
            <person name="Ruckert C."/>
        </authorList>
    </citation>
    <scope>NUCLEOTIDE SEQUENCE [LARGE SCALE GENOMIC DNA]</scope>
    <source>
        <strain evidence="2 3">M2</strain>
    </source>
</reference>
<evidence type="ECO:0000256" key="1">
    <source>
        <dbReference type="SAM" id="Phobius"/>
    </source>
</evidence>
<protein>
    <submittedName>
        <fullName evidence="2">Uncharacterized protein</fullName>
    </submittedName>
</protein>
<evidence type="ECO:0000313" key="3">
    <source>
        <dbReference type="Proteomes" id="UP000292235"/>
    </source>
</evidence>
<dbReference type="AlphaFoldDB" id="A0A4P6Q936"/>
<feature type="transmembrane region" description="Helical" evidence="1">
    <location>
        <begin position="66"/>
        <end position="87"/>
    </location>
</feature>
<dbReference type="KEGG" id="strr:EKD16_18970"/>
<keyword evidence="1" id="KW-0472">Membrane</keyword>
<gene>
    <name evidence="2" type="ORF">EKD16_18970</name>
</gene>